<keyword evidence="1" id="KW-0472">Membrane</keyword>
<organism evidence="2 3">
    <name type="scientific">Anaeromyxobacter diazotrophicus</name>
    <dbReference type="NCBI Taxonomy" id="2590199"/>
    <lineage>
        <taxon>Bacteria</taxon>
        <taxon>Pseudomonadati</taxon>
        <taxon>Myxococcota</taxon>
        <taxon>Myxococcia</taxon>
        <taxon>Myxococcales</taxon>
        <taxon>Cystobacterineae</taxon>
        <taxon>Anaeromyxobacteraceae</taxon>
        <taxon>Anaeromyxobacter</taxon>
    </lineage>
</organism>
<keyword evidence="1" id="KW-1133">Transmembrane helix</keyword>
<keyword evidence="1" id="KW-0812">Transmembrane</keyword>
<evidence type="ECO:0000256" key="1">
    <source>
        <dbReference type="SAM" id="Phobius"/>
    </source>
</evidence>
<name>A0A7I9VIK9_9BACT</name>
<dbReference type="Proteomes" id="UP000503640">
    <property type="component" value="Unassembled WGS sequence"/>
</dbReference>
<protein>
    <submittedName>
        <fullName evidence="2">Uncharacterized protein</fullName>
    </submittedName>
</protein>
<gene>
    <name evidence="2" type="ORF">AMYX_09820</name>
</gene>
<comment type="caution">
    <text evidence="2">The sequence shown here is derived from an EMBL/GenBank/DDBJ whole genome shotgun (WGS) entry which is preliminary data.</text>
</comment>
<reference evidence="3" key="1">
    <citation type="journal article" date="2020" name="Appl. Environ. Microbiol.">
        <title>Diazotrophic Anaeromyxobacter Isolates from Soils.</title>
        <authorList>
            <person name="Masuda Y."/>
            <person name="Yamanaka H."/>
            <person name="Xu Z.X."/>
            <person name="Shiratori Y."/>
            <person name="Aono T."/>
            <person name="Amachi S."/>
            <person name="Senoo K."/>
            <person name="Itoh H."/>
        </authorList>
    </citation>
    <scope>NUCLEOTIDE SEQUENCE [LARGE SCALE GENOMIC DNA]</scope>
    <source>
        <strain evidence="3">R267</strain>
    </source>
</reference>
<dbReference type="EMBL" id="BJTG01000002">
    <property type="protein sequence ID" value="GEJ56241.1"/>
    <property type="molecule type" value="Genomic_DNA"/>
</dbReference>
<dbReference type="RefSeq" id="WP_176063532.1">
    <property type="nucleotide sequence ID" value="NZ_BJTG01000002.1"/>
</dbReference>
<keyword evidence="3" id="KW-1185">Reference proteome</keyword>
<proteinExistence type="predicted"/>
<feature type="transmembrane region" description="Helical" evidence="1">
    <location>
        <begin position="39"/>
        <end position="63"/>
    </location>
</feature>
<accession>A0A7I9VIK9</accession>
<evidence type="ECO:0000313" key="3">
    <source>
        <dbReference type="Proteomes" id="UP000503640"/>
    </source>
</evidence>
<dbReference type="AlphaFoldDB" id="A0A7I9VIK9"/>
<sequence length="86" mass="9358">MIAPRTRALLAALIGFGPGLAWFAAVAVRYRASPDRTAALALGALTALGVVGLCGVLLAWFPYTVERLGFRRLGAWLRSWWDEDAR</sequence>
<evidence type="ECO:0000313" key="2">
    <source>
        <dbReference type="EMBL" id="GEJ56241.1"/>
    </source>
</evidence>